<name>A0A1V8SJF8_9PEZI</name>
<comment type="caution">
    <text evidence="2">The sequence shown here is derived from an EMBL/GenBank/DDBJ whole genome shotgun (WGS) entry which is preliminary data.</text>
</comment>
<keyword evidence="3" id="KW-1185">Reference proteome</keyword>
<feature type="transmembrane region" description="Helical" evidence="1">
    <location>
        <begin position="44"/>
        <end position="65"/>
    </location>
</feature>
<protein>
    <submittedName>
        <fullName evidence="2">Uncharacterized protein</fullName>
    </submittedName>
</protein>
<reference evidence="3" key="1">
    <citation type="submission" date="2017-03" db="EMBL/GenBank/DDBJ databases">
        <title>Genomes of endolithic fungi from Antarctica.</title>
        <authorList>
            <person name="Coleine C."/>
            <person name="Masonjones S."/>
            <person name="Stajich J.E."/>
        </authorList>
    </citation>
    <scope>NUCLEOTIDE SEQUENCE [LARGE SCALE GENOMIC DNA]</scope>
    <source>
        <strain evidence="3">CCFEE 5527</strain>
    </source>
</reference>
<feature type="transmembrane region" description="Helical" evidence="1">
    <location>
        <begin position="77"/>
        <end position="100"/>
    </location>
</feature>
<accession>A0A1V8SJF8</accession>
<evidence type="ECO:0000256" key="1">
    <source>
        <dbReference type="SAM" id="Phobius"/>
    </source>
</evidence>
<evidence type="ECO:0000313" key="2">
    <source>
        <dbReference type="EMBL" id="OQN99011.1"/>
    </source>
</evidence>
<proteinExistence type="predicted"/>
<dbReference type="EMBL" id="NAJO01000042">
    <property type="protein sequence ID" value="OQN99011.1"/>
    <property type="molecule type" value="Genomic_DNA"/>
</dbReference>
<organism evidence="2 3">
    <name type="scientific">Cryoendolithus antarcticus</name>
    <dbReference type="NCBI Taxonomy" id="1507870"/>
    <lineage>
        <taxon>Eukaryota</taxon>
        <taxon>Fungi</taxon>
        <taxon>Dikarya</taxon>
        <taxon>Ascomycota</taxon>
        <taxon>Pezizomycotina</taxon>
        <taxon>Dothideomycetes</taxon>
        <taxon>Dothideomycetidae</taxon>
        <taxon>Cladosporiales</taxon>
        <taxon>Cladosporiaceae</taxon>
        <taxon>Cryoendolithus</taxon>
    </lineage>
</organism>
<dbReference type="OrthoDB" id="3358048at2759"/>
<dbReference type="Proteomes" id="UP000192596">
    <property type="component" value="Unassembled WGS sequence"/>
</dbReference>
<keyword evidence="1" id="KW-1133">Transmembrane helix</keyword>
<feature type="transmembrane region" description="Helical" evidence="1">
    <location>
        <begin position="120"/>
        <end position="139"/>
    </location>
</feature>
<dbReference type="AlphaFoldDB" id="A0A1V8SJF8"/>
<dbReference type="InParanoid" id="A0A1V8SJF8"/>
<gene>
    <name evidence="2" type="ORF">B0A48_14872</name>
</gene>
<evidence type="ECO:0000313" key="3">
    <source>
        <dbReference type="Proteomes" id="UP000192596"/>
    </source>
</evidence>
<sequence length="185" mass="20338">MAATRLRKTFAYPDSDSEPSDLDDEHQEALLASLRDQDDARSQLYLRLYLAVPIIAALYYLIAIFTASSARQTLISVLSLSSLVCTIGILYFIPICAAIGKGKKPVYLVEAERSPMEKYLPALNAALSGLLCLSALASWRRGAIEDALREAGPAVVLGFTMLFRQQLRPLDLEGLKQARYELKGA</sequence>
<keyword evidence="1" id="KW-0812">Transmembrane</keyword>
<keyword evidence="1" id="KW-0472">Membrane</keyword>